<gene>
    <name evidence="2" type="ORF">KG104_12715</name>
</gene>
<reference evidence="2" key="1">
    <citation type="submission" date="2021-06" db="EMBL/GenBank/DDBJ databases">
        <title>Novel species in genus Arthrobacter.</title>
        <authorList>
            <person name="Zhang G."/>
        </authorList>
    </citation>
    <scope>NUCLEOTIDE SEQUENCE</scope>
    <source>
        <strain evidence="2">Zg-ZUI122</strain>
    </source>
</reference>
<feature type="transmembrane region" description="Helical" evidence="1">
    <location>
        <begin position="232"/>
        <end position="254"/>
    </location>
</feature>
<dbReference type="KEGG" id="asun:KG104_12715"/>
<evidence type="ECO:0000313" key="3">
    <source>
        <dbReference type="Proteomes" id="UP000680588"/>
    </source>
</evidence>
<proteinExistence type="predicted"/>
<sequence length="523" mass="53397">MVAHLVRLKLTLLRNSLRRSPWQIVGIVFGALYGLSVLVLLLTGLFFLSTTDPELARTVTVLAGSAAVLGWALIPILATGVDLTLDPARFVTFAVPLPKLLTGLALGGLIGIPGVVTVLAALASAAVWWRSPAAVAAGLLTAIIAVFTCVIAARVTVAASTSLASSRRFKDITGLLLIIPLMLLGPIIGGISSGVSGAGEYLPSLAGTLSWTPLGAAWAVPGDVALGQWGTAAAKLAIAVVFLALLVWAWKVLLVRALVTPPYNAGARRKGGKLGFFGLFPGTPTGAVAARALTYWIRDPRYGASLLIIPLLVVALLFVNNTGGTPVVPLLIGPLVAFLLAFAISADVAYDNTAFALHISTGVTGAADRAGRALACAAFGVPTVLLATVLPCVLLGQTDLLPVLLGVSLGVLLSGLGLSSVVSARYTYNVPLPGENAFKTPPGSGGRTVLVQGLGMLAQLVIVLPVLALAVAALVTGSALLGWLTLAAGVVLGVGLLLAGIRIGGRWMDRRAPELLAAVSVNK</sequence>
<name>A0A975S5A5_9MICC</name>
<feature type="transmembrane region" description="Helical" evidence="1">
    <location>
        <begin position="331"/>
        <end position="350"/>
    </location>
</feature>
<protein>
    <submittedName>
        <fullName evidence="2">Transporter</fullName>
    </submittedName>
</protein>
<feature type="transmembrane region" description="Helical" evidence="1">
    <location>
        <begin position="201"/>
        <end position="220"/>
    </location>
</feature>
<accession>A0A975S5A5</accession>
<evidence type="ECO:0000256" key="1">
    <source>
        <dbReference type="SAM" id="Phobius"/>
    </source>
</evidence>
<feature type="transmembrane region" description="Helical" evidence="1">
    <location>
        <begin position="100"/>
        <end position="127"/>
    </location>
</feature>
<feature type="transmembrane region" description="Helical" evidence="1">
    <location>
        <begin position="480"/>
        <end position="501"/>
    </location>
</feature>
<keyword evidence="3" id="KW-1185">Reference proteome</keyword>
<organism evidence="2 3">
    <name type="scientific">Arthrobacter sunyaminii</name>
    <dbReference type="NCBI Taxonomy" id="2816859"/>
    <lineage>
        <taxon>Bacteria</taxon>
        <taxon>Bacillati</taxon>
        <taxon>Actinomycetota</taxon>
        <taxon>Actinomycetes</taxon>
        <taxon>Micrococcales</taxon>
        <taxon>Micrococcaceae</taxon>
        <taxon>Arthrobacter</taxon>
    </lineage>
</organism>
<feature type="transmembrane region" description="Helical" evidence="1">
    <location>
        <begin position="133"/>
        <end position="153"/>
    </location>
</feature>
<feature type="transmembrane region" description="Helical" evidence="1">
    <location>
        <begin position="174"/>
        <end position="195"/>
    </location>
</feature>
<keyword evidence="1" id="KW-0812">Transmembrane</keyword>
<dbReference type="EMBL" id="CP076456">
    <property type="protein sequence ID" value="QWQ35339.1"/>
    <property type="molecule type" value="Genomic_DNA"/>
</dbReference>
<evidence type="ECO:0000313" key="2">
    <source>
        <dbReference type="EMBL" id="QWQ35339.1"/>
    </source>
</evidence>
<keyword evidence="1" id="KW-1133">Transmembrane helix</keyword>
<feature type="transmembrane region" description="Helical" evidence="1">
    <location>
        <begin position="59"/>
        <end position="79"/>
    </location>
</feature>
<dbReference type="Proteomes" id="UP000680588">
    <property type="component" value="Chromosome"/>
</dbReference>
<dbReference type="AlphaFoldDB" id="A0A975S5A5"/>
<dbReference type="RefSeq" id="WP_207348030.1">
    <property type="nucleotide sequence ID" value="NZ_CP076456.1"/>
</dbReference>
<feature type="transmembrane region" description="Helical" evidence="1">
    <location>
        <begin position="403"/>
        <end position="428"/>
    </location>
</feature>
<keyword evidence="1" id="KW-0472">Membrane</keyword>
<feature type="transmembrane region" description="Helical" evidence="1">
    <location>
        <begin position="302"/>
        <end position="319"/>
    </location>
</feature>
<feature type="transmembrane region" description="Helical" evidence="1">
    <location>
        <begin position="371"/>
        <end position="397"/>
    </location>
</feature>
<feature type="transmembrane region" description="Helical" evidence="1">
    <location>
        <begin position="21"/>
        <end position="47"/>
    </location>
</feature>
<feature type="transmembrane region" description="Helical" evidence="1">
    <location>
        <begin position="449"/>
        <end position="474"/>
    </location>
</feature>